<sequence>MTSECATYDLPEVMKLEDCQELHSFLIKQQGTPVALNCTAVTRISGLAAQMIHFAAGEWAGEDVDFSLRDLSPGCITSLTTLGLGGLVANEGAAG</sequence>
<gene>
    <name evidence="1" type="ORF">C8N45_101325</name>
</gene>
<organism evidence="1 2">
    <name type="scientific">Yoonia sediminilitoris</name>
    <dbReference type="NCBI Taxonomy" id="1286148"/>
    <lineage>
        <taxon>Bacteria</taxon>
        <taxon>Pseudomonadati</taxon>
        <taxon>Pseudomonadota</taxon>
        <taxon>Alphaproteobacteria</taxon>
        <taxon>Rhodobacterales</taxon>
        <taxon>Paracoccaceae</taxon>
        <taxon>Yoonia</taxon>
    </lineage>
</organism>
<proteinExistence type="predicted"/>
<dbReference type="EMBL" id="QBUD01000001">
    <property type="protein sequence ID" value="PUB18739.1"/>
    <property type="molecule type" value="Genomic_DNA"/>
</dbReference>
<name>A0A2T6KQA7_9RHOB</name>
<comment type="caution">
    <text evidence="1">The sequence shown here is derived from an EMBL/GenBank/DDBJ whole genome shotgun (WGS) entry which is preliminary data.</text>
</comment>
<keyword evidence="2" id="KW-1185">Reference proteome</keyword>
<reference evidence="1 2" key="1">
    <citation type="submission" date="2018-04" db="EMBL/GenBank/DDBJ databases">
        <title>Genomic Encyclopedia of Archaeal and Bacterial Type Strains, Phase II (KMG-II): from individual species to whole genera.</title>
        <authorList>
            <person name="Goeker M."/>
        </authorList>
    </citation>
    <scope>NUCLEOTIDE SEQUENCE [LARGE SCALE GENOMIC DNA]</scope>
    <source>
        <strain evidence="1 2">DSM 29955</strain>
    </source>
</reference>
<protein>
    <submittedName>
        <fullName evidence="1">Chemotaxis protein CheX</fullName>
    </submittedName>
</protein>
<accession>A0A2T6KQA7</accession>
<dbReference type="AlphaFoldDB" id="A0A2T6KQA7"/>
<dbReference type="Proteomes" id="UP000244523">
    <property type="component" value="Unassembled WGS sequence"/>
</dbReference>
<evidence type="ECO:0000313" key="1">
    <source>
        <dbReference type="EMBL" id="PUB18739.1"/>
    </source>
</evidence>
<evidence type="ECO:0000313" key="2">
    <source>
        <dbReference type="Proteomes" id="UP000244523"/>
    </source>
</evidence>